<dbReference type="Proteomes" id="UP001218188">
    <property type="component" value="Unassembled WGS sequence"/>
</dbReference>
<sequence length="216" mass="24170">MARPASPPLHTLAPSPMILQCPPIYVPDAGSEEIDLENHTGTFYAVVTEDWKGVAISEPTFLRLKAKYPHASTCTAEGWPTFERMWILECREHHIHSGDPRLELWEIPDAHPSPPSTTESSPLHAASHVQRTTIHNESYPDWLARTSANQQHRNQEVPNDMPQVLSQAEAGLLYAVKGHGMDGAMVLLKRTPGAELFWSRDEQEVWAFLEGIQGKP</sequence>
<dbReference type="AlphaFoldDB" id="A0AAD6T8B7"/>
<evidence type="ECO:0000313" key="3">
    <source>
        <dbReference type="Proteomes" id="UP001218188"/>
    </source>
</evidence>
<protein>
    <submittedName>
        <fullName evidence="2">Uncharacterized protein</fullName>
    </submittedName>
</protein>
<reference evidence="2" key="1">
    <citation type="submission" date="2023-03" db="EMBL/GenBank/DDBJ databases">
        <title>Massive genome expansion in bonnet fungi (Mycena s.s.) driven by repeated elements and novel gene families across ecological guilds.</title>
        <authorList>
            <consortium name="Lawrence Berkeley National Laboratory"/>
            <person name="Harder C.B."/>
            <person name="Miyauchi S."/>
            <person name="Viragh M."/>
            <person name="Kuo A."/>
            <person name="Thoen E."/>
            <person name="Andreopoulos B."/>
            <person name="Lu D."/>
            <person name="Skrede I."/>
            <person name="Drula E."/>
            <person name="Henrissat B."/>
            <person name="Morin E."/>
            <person name="Kohler A."/>
            <person name="Barry K."/>
            <person name="LaButti K."/>
            <person name="Morin E."/>
            <person name="Salamov A."/>
            <person name="Lipzen A."/>
            <person name="Mereny Z."/>
            <person name="Hegedus B."/>
            <person name="Baldrian P."/>
            <person name="Stursova M."/>
            <person name="Weitz H."/>
            <person name="Taylor A."/>
            <person name="Grigoriev I.V."/>
            <person name="Nagy L.G."/>
            <person name="Martin F."/>
            <person name="Kauserud H."/>
        </authorList>
    </citation>
    <scope>NUCLEOTIDE SEQUENCE</scope>
    <source>
        <strain evidence="2">CBHHK200</strain>
    </source>
</reference>
<proteinExistence type="predicted"/>
<comment type="caution">
    <text evidence="2">The sequence shown here is derived from an EMBL/GenBank/DDBJ whole genome shotgun (WGS) entry which is preliminary data.</text>
</comment>
<evidence type="ECO:0000256" key="1">
    <source>
        <dbReference type="SAM" id="MobiDB-lite"/>
    </source>
</evidence>
<accession>A0AAD6T8B7</accession>
<name>A0AAD6T8B7_9AGAR</name>
<dbReference type="EMBL" id="JARJCM010000015">
    <property type="protein sequence ID" value="KAJ7041674.1"/>
    <property type="molecule type" value="Genomic_DNA"/>
</dbReference>
<keyword evidence="3" id="KW-1185">Reference proteome</keyword>
<evidence type="ECO:0000313" key="2">
    <source>
        <dbReference type="EMBL" id="KAJ7041674.1"/>
    </source>
</evidence>
<feature type="region of interest" description="Disordered" evidence="1">
    <location>
        <begin position="110"/>
        <end position="130"/>
    </location>
</feature>
<gene>
    <name evidence="2" type="ORF">C8F04DRAFT_1252605</name>
</gene>
<organism evidence="2 3">
    <name type="scientific">Mycena alexandri</name>
    <dbReference type="NCBI Taxonomy" id="1745969"/>
    <lineage>
        <taxon>Eukaryota</taxon>
        <taxon>Fungi</taxon>
        <taxon>Dikarya</taxon>
        <taxon>Basidiomycota</taxon>
        <taxon>Agaricomycotina</taxon>
        <taxon>Agaricomycetes</taxon>
        <taxon>Agaricomycetidae</taxon>
        <taxon>Agaricales</taxon>
        <taxon>Marasmiineae</taxon>
        <taxon>Mycenaceae</taxon>
        <taxon>Mycena</taxon>
    </lineage>
</organism>